<evidence type="ECO:0000256" key="4">
    <source>
        <dbReference type="ARBA" id="ARBA00022801"/>
    </source>
</evidence>
<protein>
    <recommendedName>
        <fullName evidence="3">beta-N-acetylhexosaminidase</fullName>
        <ecNumber evidence="3">3.2.1.52</ecNumber>
    </recommendedName>
</protein>
<dbReference type="InterPro" id="IPR015882">
    <property type="entry name" value="HEX_bac_N"/>
</dbReference>
<dbReference type="PANTHER" id="PTHR22600:SF57">
    <property type="entry name" value="BETA-N-ACETYLHEXOSAMINIDASE"/>
    <property type="match status" value="1"/>
</dbReference>
<evidence type="ECO:0000313" key="10">
    <source>
        <dbReference type="EMBL" id="WZN40289.1"/>
    </source>
</evidence>
<dbReference type="SUPFAM" id="SSF51445">
    <property type="entry name" value="(Trans)glycosidases"/>
    <property type="match status" value="1"/>
</dbReference>
<proteinExistence type="inferred from homology"/>
<dbReference type="SUPFAM" id="SSF55545">
    <property type="entry name" value="beta-N-acetylhexosaminidase-like domain"/>
    <property type="match status" value="1"/>
</dbReference>
<dbReference type="InterPro" id="IPR017853">
    <property type="entry name" value="GH"/>
</dbReference>
<organism evidence="10 11">
    <name type="scientific">Chitinophaga pollutisoli</name>
    <dbReference type="NCBI Taxonomy" id="3133966"/>
    <lineage>
        <taxon>Bacteria</taxon>
        <taxon>Pseudomonadati</taxon>
        <taxon>Bacteroidota</taxon>
        <taxon>Chitinophagia</taxon>
        <taxon>Chitinophagales</taxon>
        <taxon>Chitinophagaceae</taxon>
        <taxon>Chitinophaga</taxon>
    </lineage>
</organism>
<evidence type="ECO:0000256" key="6">
    <source>
        <dbReference type="SAM" id="SignalP"/>
    </source>
</evidence>
<feature type="domain" description="GH29D-like beta-sandwich" evidence="9">
    <location>
        <begin position="532"/>
        <end position="586"/>
    </location>
</feature>
<evidence type="ECO:0000256" key="1">
    <source>
        <dbReference type="ARBA" id="ARBA00001231"/>
    </source>
</evidence>
<comment type="catalytic activity">
    <reaction evidence="1">
        <text>Hydrolysis of terminal non-reducing N-acetyl-D-hexosamine residues in N-acetyl-beta-D-hexosaminides.</text>
        <dbReference type="EC" id="3.2.1.52"/>
    </reaction>
</comment>
<accession>A0ABZ2YLL9</accession>
<evidence type="ECO:0000259" key="9">
    <source>
        <dbReference type="Pfam" id="PF13290"/>
    </source>
</evidence>
<evidence type="ECO:0000259" key="7">
    <source>
        <dbReference type="Pfam" id="PF00728"/>
    </source>
</evidence>
<dbReference type="PANTHER" id="PTHR22600">
    <property type="entry name" value="BETA-HEXOSAMINIDASE"/>
    <property type="match status" value="1"/>
</dbReference>
<dbReference type="InterPro" id="IPR029018">
    <property type="entry name" value="Hex-like_dom2"/>
</dbReference>
<dbReference type="RefSeq" id="WP_341835212.1">
    <property type="nucleotide sequence ID" value="NZ_CP149822.1"/>
</dbReference>
<keyword evidence="6" id="KW-0732">Signal</keyword>
<dbReference type="Pfam" id="PF00728">
    <property type="entry name" value="Glyco_hydro_20"/>
    <property type="match status" value="1"/>
</dbReference>
<evidence type="ECO:0000256" key="2">
    <source>
        <dbReference type="ARBA" id="ARBA00006285"/>
    </source>
</evidence>
<evidence type="ECO:0000259" key="8">
    <source>
        <dbReference type="Pfam" id="PF02838"/>
    </source>
</evidence>
<keyword evidence="5" id="KW-0326">Glycosidase</keyword>
<feature type="domain" description="Beta-hexosaminidase bacterial type N-terminal" evidence="8">
    <location>
        <begin position="24"/>
        <end position="138"/>
    </location>
</feature>
<evidence type="ECO:0000313" key="11">
    <source>
        <dbReference type="Proteomes" id="UP001485459"/>
    </source>
</evidence>
<evidence type="ECO:0000256" key="3">
    <source>
        <dbReference type="ARBA" id="ARBA00012663"/>
    </source>
</evidence>
<feature type="chain" id="PRO_5045703157" description="beta-N-acetylhexosaminidase" evidence="6">
    <location>
        <begin position="19"/>
        <end position="741"/>
    </location>
</feature>
<dbReference type="EMBL" id="CP149822">
    <property type="protein sequence ID" value="WZN40289.1"/>
    <property type="molecule type" value="Genomic_DNA"/>
</dbReference>
<reference evidence="11" key="1">
    <citation type="submission" date="2024-03" db="EMBL/GenBank/DDBJ databases">
        <title>Chitinophaga horti sp. nov., isolated from garden soil.</title>
        <authorList>
            <person name="Lee D.S."/>
            <person name="Han D.M."/>
            <person name="Baek J.H."/>
            <person name="Choi D.G."/>
            <person name="Jeon J.H."/>
            <person name="Jeon C.O."/>
        </authorList>
    </citation>
    <scope>NUCLEOTIDE SEQUENCE [LARGE SCALE GENOMIC DNA]</scope>
    <source>
        <strain evidence="11">GPA1</strain>
    </source>
</reference>
<dbReference type="Proteomes" id="UP001485459">
    <property type="component" value="Chromosome"/>
</dbReference>
<dbReference type="InterPro" id="IPR025705">
    <property type="entry name" value="Beta_hexosaminidase_sua/sub"/>
</dbReference>
<dbReference type="Gene3D" id="3.30.379.10">
    <property type="entry name" value="Chitobiase/beta-hexosaminidase domain 2-like"/>
    <property type="match status" value="1"/>
</dbReference>
<evidence type="ECO:0000256" key="5">
    <source>
        <dbReference type="ARBA" id="ARBA00023295"/>
    </source>
</evidence>
<feature type="domain" description="Glycoside hydrolase family 20 catalytic" evidence="7">
    <location>
        <begin position="142"/>
        <end position="484"/>
    </location>
</feature>
<dbReference type="Pfam" id="PF02838">
    <property type="entry name" value="Glyco_hydro_20b"/>
    <property type="match status" value="1"/>
</dbReference>
<dbReference type="CDD" id="cd06563">
    <property type="entry name" value="GH20_chitobiase-like"/>
    <property type="match status" value="1"/>
</dbReference>
<dbReference type="Pfam" id="PF13290">
    <property type="entry name" value="CHB_HEX_C_1"/>
    <property type="match status" value="1"/>
</dbReference>
<comment type="similarity">
    <text evidence="2">Belongs to the glycosyl hydrolase 20 family.</text>
</comment>
<name>A0ABZ2YLL9_9BACT</name>
<dbReference type="InterPro" id="IPR015883">
    <property type="entry name" value="Glyco_hydro_20_cat"/>
</dbReference>
<keyword evidence="4" id="KW-0378">Hydrolase</keyword>
<keyword evidence="11" id="KW-1185">Reference proteome</keyword>
<sequence length="741" mass="83182">MKRLGLIALLAAGMQAQAQTARVNVIPAPVQVQEQPGQFTINMQTTISADPVFTDAAALLSEQSGIALKRGGQGSIRILREITRQAADSAAYRLLISRDEVRIYASGRAGALHGIYTLLQIMATQPDPRILPAVTIADRPRFGYRGLHLDVSRHFFPLTFVYKYIDLMAMYKMNVFHWHITDGAGWRLEIKKYPALTQQAAWRTYANYMEWWNSPRHYLEEGNPNAYGGFYTQDEARAVVAYAARRGITVIPEIEMPGHSEEVLAVYPHLSCAGEPYRQSEFCLGNDSTFIFLEDVLREVMDIFPSKYIHIGGDEAEKKHWKACPKCQRRIRGHQLANEEGLQSYAVKRMEKFLIANGRKLMGWDEILEGGLAPEATVMSWRGEKGGITAASEGHDVVMTPGGYCYFDSYQSDPSTEPLTIGGYLPLSKVYSYEPVPAALAADKAHHVLGAQANVWAEYMPTTYQVEYMVFPRVLALSEVVWSQKEKRSWEDFKTRLQAHYRLLQRKQVNYYRPSWQLEPKTIIDTTRRLTIVSFETEQFRPVIRYTLDGTRPTMHSILYSGPVEVPGTAQLIAAVFRDTMLMGRPVTVPVNYHKAIGKKVIYNAPWSGSYPAQDAATLVNGYRGSLTYGDGQWQGFLGKGVDVTIDLGVSQPLESLQIGFMQLTGPGVYMPPAVTVQVADDPAAFGKAEALTVENDVPPTHEKLIFKDFKFGLQGQKGRYIRVKAPVQKGFLFTDEIIVY</sequence>
<dbReference type="InterPro" id="IPR059177">
    <property type="entry name" value="GH29D-like_dom"/>
</dbReference>
<feature type="signal peptide" evidence="6">
    <location>
        <begin position="1"/>
        <end position="18"/>
    </location>
</feature>
<dbReference type="EC" id="3.2.1.52" evidence="3"/>
<dbReference type="Gene3D" id="3.20.20.80">
    <property type="entry name" value="Glycosidases"/>
    <property type="match status" value="1"/>
</dbReference>
<gene>
    <name evidence="10" type="ORF">WJU16_20190</name>
</gene>
<dbReference type="PRINTS" id="PR00738">
    <property type="entry name" value="GLHYDRLASE20"/>
</dbReference>